<protein>
    <submittedName>
        <fullName evidence="1">Uncharacterized protein</fullName>
    </submittedName>
</protein>
<organism evidence="1 2">
    <name type="scientific">Rangifer tarandus platyrhynchus</name>
    <name type="common">Svalbard reindeer</name>
    <dbReference type="NCBI Taxonomy" id="3082113"/>
    <lineage>
        <taxon>Eukaryota</taxon>
        <taxon>Metazoa</taxon>
        <taxon>Chordata</taxon>
        <taxon>Craniata</taxon>
        <taxon>Vertebrata</taxon>
        <taxon>Euteleostomi</taxon>
        <taxon>Mammalia</taxon>
        <taxon>Eutheria</taxon>
        <taxon>Laurasiatheria</taxon>
        <taxon>Artiodactyla</taxon>
        <taxon>Ruminantia</taxon>
        <taxon>Pecora</taxon>
        <taxon>Cervidae</taxon>
        <taxon>Odocoileinae</taxon>
        <taxon>Rangifer</taxon>
    </lineage>
</organism>
<reference evidence="1" key="1">
    <citation type="submission" date="2023-04" db="EMBL/GenBank/DDBJ databases">
        <authorList>
            <consortium name="ELIXIR-Norway"/>
        </authorList>
    </citation>
    <scope>NUCLEOTIDE SEQUENCE [LARGE SCALE GENOMIC DNA]</scope>
</reference>
<dbReference type="Proteomes" id="UP001176941">
    <property type="component" value="Chromosome 33"/>
</dbReference>
<name>A0ABN8ZI04_RANTA</name>
<evidence type="ECO:0000313" key="1">
    <source>
        <dbReference type="EMBL" id="CAI9172626.1"/>
    </source>
</evidence>
<proteinExistence type="predicted"/>
<keyword evidence="2" id="KW-1185">Reference proteome</keyword>
<evidence type="ECO:0000313" key="2">
    <source>
        <dbReference type="Proteomes" id="UP001176941"/>
    </source>
</evidence>
<accession>A0ABN8ZI04</accession>
<dbReference type="EMBL" id="OX459969">
    <property type="protein sequence ID" value="CAI9172626.1"/>
    <property type="molecule type" value="Genomic_DNA"/>
</dbReference>
<sequence length="117" mass="13786">MSGFSLSSCFLPCFFSKSSLLGGRLVFRAFWEDNFLNLTRKLPWFAMSVEFILPFRHYQERRVNDLGPSCRSHFTFVPSYHLLLLPIPVPPSYFHSFWDPLHFQPVQYIPTCKHPIT</sequence>
<gene>
    <name evidence="1" type="ORF">MRATA1EN1_LOCUS21588</name>
</gene>